<comment type="caution">
    <text evidence="2">The sequence shown here is derived from an EMBL/GenBank/DDBJ whole genome shotgun (WGS) entry which is preliminary data.</text>
</comment>
<keyword evidence="3" id="KW-1185">Reference proteome</keyword>
<gene>
    <name evidence="2" type="ORF">SAMN06295970_101125</name>
</gene>
<dbReference type="EMBL" id="FXUL01000001">
    <property type="protein sequence ID" value="SMP41800.1"/>
    <property type="molecule type" value="Genomic_DNA"/>
</dbReference>
<name>A0ABY1PSD7_9BURK</name>
<dbReference type="RefSeq" id="WP_283440285.1">
    <property type="nucleotide sequence ID" value="NZ_FXUL01000001.1"/>
</dbReference>
<organism evidence="2 3">
    <name type="scientific">Noviherbaspirillum suwonense</name>
    <dbReference type="NCBI Taxonomy" id="1224511"/>
    <lineage>
        <taxon>Bacteria</taxon>
        <taxon>Pseudomonadati</taxon>
        <taxon>Pseudomonadota</taxon>
        <taxon>Betaproteobacteria</taxon>
        <taxon>Burkholderiales</taxon>
        <taxon>Oxalobacteraceae</taxon>
        <taxon>Noviherbaspirillum</taxon>
    </lineage>
</organism>
<protein>
    <recommendedName>
        <fullName evidence="1">DUF4136 domain-containing protein</fullName>
    </recommendedName>
</protein>
<accession>A0ABY1PSD7</accession>
<sequence>MMSNRSRLPLWLALLFALLLSGCAGTIVRSEVTAFHDAAIDFGDKTYAFSRDARQDNDLEYRSYENLVRGELQRLGFAETAGARLQVAMRYQVDARDMRVIEPVVVDPWYGPGFGRYRYPYGFYGPYADPFWFGPPLVQPVERRFVSYSRRLEISIARAADRKNLVQVIVNSQGQNPSLAAVMPAMVRSAFADFPGPSGVPRVLELKLEPAR</sequence>
<feature type="domain" description="DUF4136" evidence="1">
    <location>
        <begin position="39"/>
        <end position="196"/>
    </location>
</feature>
<dbReference type="InterPro" id="IPR025411">
    <property type="entry name" value="DUF4136"/>
</dbReference>
<evidence type="ECO:0000313" key="2">
    <source>
        <dbReference type="EMBL" id="SMP41800.1"/>
    </source>
</evidence>
<proteinExistence type="predicted"/>
<reference evidence="2 3" key="1">
    <citation type="submission" date="2017-05" db="EMBL/GenBank/DDBJ databases">
        <authorList>
            <person name="Varghese N."/>
            <person name="Submissions S."/>
        </authorList>
    </citation>
    <scope>NUCLEOTIDE SEQUENCE [LARGE SCALE GENOMIC DNA]</scope>
    <source>
        <strain evidence="2 3">DSM 26001</strain>
    </source>
</reference>
<evidence type="ECO:0000259" key="1">
    <source>
        <dbReference type="Pfam" id="PF13590"/>
    </source>
</evidence>
<dbReference type="Proteomes" id="UP001158049">
    <property type="component" value="Unassembled WGS sequence"/>
</dbReference>
<dbReference type="PROSITE" id="PS51257">
    <property type="entry name" value="PROKAR_LIPOPROTEIN"/>
    <property type="match status" value="1"/>
</dbReference>
<dbReference type="Pfam" id="PF13590">
    <property type="entry name" value="DUF4136"/>
    <property type="match status" value="1"/>
</dbReference>
<evidence type="ECO:0000313" key="3">
    <source>
        <dbReference type="Proteomes" id="UP001158049"/>
    </source>
</evidence>